<gene>
    <name evidence="2" type="ORF">HNQ79_003482</name>
</gene>
<dbReference type="AlphaFoldDB" id="A0A7X0LQF8"/>
<evidence type="ECO:0000313" key="2">
    <source>
        <dbReference type="EMBL" id="MBB6437007.1"/>
    </source>
</evidence>
<evidence type="ECO:0000313" key="3">
    <source>
        <dbReference type="Proteomes" id="UP000540423"/>
    </source>
</evidence>
<sequence>MMWCIHGDTEHELPDEGLAYCAERGVTLLWHGPPITPEDLTPATPLPVEPEK</sequence>
<name>A0A7X0LQF8_9ACTN</name>
<comment type="caution">
    <text evidence="2">The sequence shown here is derived from an EMBL/GenBank/DDBJ whole genome shotgun (WGS) entry which is preliminary data.</text>
</comment>
<organism evidence="2 3">
    <name type="scientific">Streptomyces candidus</name>
    <dbReference type="NCBI Taxonomy" id="67283"/>
    <lineage>
        <taxon>Bacteria</taxon>
        <taxon>Bacillati</taxon>
        <taxon>Actinomycetota</taxon>
        <taxon>Actinomycetes</taxon>
        <taxon>Kitasatosporales</taxon>
        <taxon>Streptomycetaceae</taxon>
        <taxon>Streptomyces</taxon>
    </lineage>
</organism>
<dbReference type="EMBL" id="JACHEM010000008">
    <property type="protein sequence ID" value="MBB6437007.1"/>
    <property type="molecule type" value="Genomic_DNA"/>
</dbReference>
<accession>A0A7X0LQF8</accession>
<dbReference type="RefSeq" id="WP_185031938.1">
    <property type="nucleotide sequence ID" value="NZ_BNBN01000001.1"/>
</dbReference>
<keyword evidence="3" id="KW-1185">Reference proteome</keyword>
<evidence type="ECO:0000256" key="1">
    <source>
        <dbReference type="SAM" id="MobiDB-lite"/>
    </source>
</evidence>
<feature type="region of interest" description="Disordered" evidence="1">
    <location>
        <begin position="33"/>
        <end position="52"/>
    </location>
</feature>
<proteinExistence type="predicted"/>
<dbReference type="Proteomes" id="UP000540423">
    <property type="component" value="Unassembled WGS sequence"/>
</dbReference>
<reference evidence="2 3" key="1">
    <citation type="submission" date="2020-08" db="EMBL/GenBank/DDBJ databases">
        <title>Genomic Encyclopedia of Type Strains, Phase IV (KMG-IV): sequencing the most valuable type-strain genomes for metagenomic binning, comparative biology and taxonomic classification.</title>
        <authorList>
            <person name="Goeker M."/>
        </authorList>
    </citation>
    <scope>NUCLEOTIDE SEQUENCE [LARGE SCALE GENOMIC DNA]</scope>
    <source>
        <strain evidence="2 3">DSM 40141</strain>
    </source>
</reference>
<protein>
    <submittedName>
        <fullName evidence="2">Uncharacterized protein</fullName>
    </submittedName>
</protein>